<accession>A0A1F5YEK2</accession>
<sequence length="248" mass="26882">MISSLLKDRFGSFAVSLGYIVLIVLLSHALGLVLPGKWFLPAINALLFFLLFLCQVSRGKYATAVKLALIWAAATIVLQVILSAGWNSLLEEKVLRGAAYRDEMFNWVRTGEGPEGDIRLFLPIHVKHFLLFCALSVASGGLLGLGLGAVMLGYMNFYVGSLIASSGGAWQTILLGWPVWSMVRVAGYITAGTALGAILLDRTADKLEKRKKIIRYLIISLGLCVLDVLLKWALAGSWQGALNSGLKT</sequence>
<reference evidence="2 3" key="1">
    <citation type="journal article" date="2016" name="Nat. Commun.">
        <title>Thousands of microbial genomes shed light on interconnected biogeochemical processes in an aquifer system.</title>
        <authorList>
            <person name="Anantharaman K."/>
            <person name="Brown C.T."/>
            <person name="Hug L.A."/>
            <person name="Sharon I."/>
            <person name="Castelle C.J."/>
            <person name="Probst A.J."/>
            <person name="Thomas B.C."/>
            <person name="Singh A."/>
            <person name="Wilkins M.J."/>
            <person name="Karaoz U."/>
            <person name="Brodie E.L."/>
            <person name="Williams K.H."/>
            <person name="Hubbard S.S."/>
            <person name="Banfield J.F."/>
        </authorList>
    </citation>
    <scope>NUCLEOTIDE SEQUENCE [LARGE SCALE GENOMIC DNA]</scope>
</reference>
<keyword evidence="1" id="KW-1133">Transmembrane helix</keyword>
<proteinExistence type="predicted"/>
<feature type="transmembrane region" description="Helical" evidence="1">
    <location>
        <begin position="157"/>
        <end position="179"/>
    </location>
</feature>
<feature type="transmembrane region" description="Helical" evidence="1">
    <location>
        <begin position="213"/>
        <end position="234"/>
    </location>
</feature>
<dbReference type="Proteomes" id="UP000176992">
    <property type="component" value="Unassembled WGS sequence"/>
</dbReference>
<comment type="caution">
    <text evidence="2">The sequence shown here is derived from an EMBL/GenBank/DDBJ whole genome shotgun (WGS) entry which is preliminary data.</text>
</comment>
<feature type="transmembrane region" description="Helical" evidence="1">
    <location>
        <begin position="185"/>
        <end position="201"/>
    </location>
</feature>
<evidence type="ECO:0000256" key="1">
    <source>
        <dbReference type="SAM" id="Phobius"/>
    </source>
</evidence>
<gene>
    <name evidence="2" type="ORF">A2Z86_01065</name>
</gene>
<feature type="transmembrane region" description="Helical" evidence="1">
    <location>
        <begin position="68"/>
        <end position="86"/>
    </location>
</feature>
<organism evidence="2 3">
    <name type="scientific">Candidatus Glassbacteria bacterium GWA2_58_10</name>
    <dbReference type="NCBI Taxonomy" id="1817865"/>
    <lineage>
        <taxon>Bacteria</taxon>
        <taxon>Candidatus Glassiibacteriota</taxon>
    </lineage>
</organism>
<keyword evidence="1" id="KW-0472">Membrane</keyword>
<name>A0A1F5YEK2_9BACT</name>
<feature type="transmembrane region" description="Helical" evidence="1">
    <location>
        <begin position="12"/>
        <end position="32"/>
    </location>
</feature>
<feature type="transmembrane region" description="Helical" evidence="1">
    <location>
        <begin position="129"/>
        <end position="150"/>
    </location>
</feature>
<feature type="transmembrane region" description="Helical" evidence="1">
    <location>
        <begin position="38"/>
        <end position="56"/>
    </location>
</feature>
<protein>
    <submittedName>
        <fullName evidence="2">Uncharacterized protein</fullName>
    </submittedName>
</protein>
<evidence type="ECO:0000313" key="2">
    <source>
        <dbReference type="EMBL" id="OGF98610.1"/>
    </source>
</evidence>
<dbReference type="AlphaFoldDB" id="A0A1F5YEK2"/>
<keyword evidence="1" id="KW-0812">Transmembrane</keyword>
<evidence type="ECO:0000313" key="3">
    <source>
        <dbReference type="Proteomes" id="UP000176992"/>
    </source>
</evidence>
<dbReference type="EMBL" id="MFIV01000075">
    <property type="protein sequence ID" value="OGF98610.1"/>
    <property type="molecule type" value="Genomic_DNA"/>
</dbReference>